<reference evidence="4 5" key="1">
    <citation type="submission" date="2019-09" db="EMBL/GenBank/DDBJ databases">
        <authorList>
            <consortium name="DOE Joint Genome Institute"/>
            <person name="Mondo S.J."/>
            <person name="Navarro-Mendoza M.I."/>
            <person name="Perez-Arques C."/>
            <person name="Panchal S."/>
            <person name="Nicolas F.E."/>
            <person name="Ganguly P."/>
            <person name="Pangilinan J."/>
            <person name="Grigoriev I."/>
            <person name="Heitman J."/>
            <person name="Sanya K."/>
            <person name="Garre V."/>
        </authorList>
    </citation>
    <scope>NUCLEOTIDE SEQUENCE [LARGE SCALE GENOMIC DNA]</scope>
    <source>
        <strain evidence="4 5">MU402</strain>
    </source>
</reference>
<feature type="compositionally biased region" description="Low complexity" evidence="3">
    <location>
        <begin position="50"/>
        <end position="69"/>
    </location>
</feature>
<dbReference type="PANTHER" id="PTHR46093">
    <property type="entry name" value="ACYL-COA-BINDING DOMAIN-CONTAINING PROTEIN 5"/>
    <property type="match status" value="1"/>
</dbReference>
<feature type="region of interest" description="Disordered" evidence="3">
    <location>
        <begin position="116"/>
        <end position="135"/>
    </location>
</feature>
<evidence type="ECO:0000256" key="2">
    <source>
        <dbReference type="ARBA" id="ARBA00022737"/>
    </source>
</evidence>
<dbReference type="Gene3D" id="2.120.10.80">
    <property type="entry name" value="Kelch-type beta propeller"/>
    <property type="match status" value="2"/>
</dbReference>
<feature type="compositionally biased region" description="Polar residues" evidence="3">
    <location>
        <begin position="70"/>
        <end position="81"/>
    </location>
</feature>
<dbReference type="AlphaFoldDB" id="A0A8H4BRJ5"/>
<dbReference type="Pfam" id="PF24681">
    <property type="entry name" value="Kelch_KLHDC2_KLHL20_DRC7"/>
    <property type="match status" value="2"/>
</dbReference>
<feature type="region of interest" description="Disordered" evidence="3">
    <location>
        <begin position="146"/>
        <end position="201"/>
    </location>
</feature>
<keyword evidence="1" id="KW-0880">Kelch repeat</keyword>
<proteinExistence type="predicted"/>
<feature type="compositionally biased region" description="Low complexity" evidence="3">
    <location>
        <begin position="168"/>
        <end position="179"/>
    </location>
</feature>
<protein>
    <recommendedName>
        <fullName evidence="6">Galactose oxidase</fullName>
    </recommendedName>
</protein>
<dbReference type="SMART" id="SM00612">
    <property type="entry name" value="Kelch"/>
    <property type="match status" value="4"/>
</dbReference>
<evidence type="ECO:0000256" key="3">
    <source>
        <dbReference type="SAM" id="MobiDB-lite"/>
    </source>
</evidence>
<evidence type="ECO:0000256" key="1">
    <source>
        <dbReference type="ARBA" id="ARBA00022441"/>
    </source>
</evidence>
<dbReference type="InterPro" id="IPR006652">
    <property type="entry name" value="Kelch_1"/>
</dbReference>
<feature type="compositionally biased region" description="Low complexity" evidence="3">
    <location>
        <begin position="187"/>
        <end position="199"/>
    </location>
</feature>
<evidence type="ECO:0000313" key="4">
    <source>
        <dbReference type="EMBL" id="KAF1807310.1"/>
    </source>
</evidence>
<keyword evidence="2" id="KW-0677">Repeat</keyword>
<name>A0A8H4BRJ5_MUCCL</name>
<evidence type="ECO:0008006" key="6">
    <source>
        <dbReference type="Google" id="ProtNLM"/>
    </source>
</evidence>
<gene>
    <name evidence="4" type="ORF">FB192DRAFT_1020520</name>
</gene>
<dbReference type="PANTHER" id="PTHR46093:SF18">
    <property type="entry name" value="FIBRONECTIN TYPE-III DOMAIN-CONTAINING PROTEIN"/>
    <property type="match status" value="1"/>
</dbReference>
<dbReference type="SUPFAM" id="SSF117281">
    <property type="entry name" value="Kelch motif"/>
    <property type="match status" value="1"/>
</dbReference>
<evidence type="ECO:0000313" key="5">
    <source>
        <dbReference type="Proteomes" id="UP000469890"/>
    </source>
</evidence>
<comment type="caution">
    <text evidence="4">The sequence shown here is derived from an EMBL/GenBank/DDBJ whole genome shotgun (WGS) entry which is preliminary data.</text>
</comment>
<feature type="compositionally biased region" description="Basic residues" evidence="3">
    <location>
        <begin position="152"/>
        <end position="167"/>
    </location>
</feature>
<dbReference type="Pfam" id="PF01344">
    <property type="entry name" value="Kelch_1"/>
    <property type="match status" value="1"/>
</dbReference>
<dbReference type="Proteomes" id="UP000469890">
    <property type="component" value="Unassembled WGS sequence"/>
</dbReference>
<accession>A0A8H4BRJ5</accession>
<dbReference type="EMBL" id="JAAECE010000001">
    <property type="protein sequence ID" value="KAF1807310.1"/>
    <property type="molecule type" value="Genomic_DNA"/>
</dbReference>
<dbReference type="InterPro" id="IPR015915">
    <property type="entry name" value="Kelch-typ_b-propeller"/>
</dbReference>
<organism evidence="4 5">
    <name type="scientific">Mucor circinelloides f. lusitanicus</name>
    <name type="common">Mucor racemosus var. lusitanicus</name>
    <dbReference type="NCBI Taxonomy" id="29924"/>
    <lineage>
        <taxon>Eukaryota</taxon>
        <taxon>Fungi</taxon>
        <taxon>Fungi incertae sedis</taxon>
        <taxon>Mucoromycota</taxon>
        <taxon>Mucoromycotina</taxon>
        <taxon>Mucoromycetes</taxon>
        <taxon>Mucorales</taxon>
        <taxon>Mucorineae</taxon>
        <taxon>Mucoraceae</taxon>
        <taxon>Mucor</taxon>
    </lineage>
</organism>
<feature type="region of interest" description="Disordered" evidence="3">
    <location>
        <begin position="49"/>
        <end position="105"/>
    </location>
</feature>
<sequence length="553" mass="61598">MAHILSYHFIDSRFHSLSSSLFFFRLRKKKKMPASSSSAVKKPTRIVYDSHSNSFSTPSTSQTSSTLSSDNKQINTFQRPESPTLPPENGKVRDTMTSTSMLNDNHRDLKLNLIKSSHSSTRSSDIGPASPTSTIDTTTYQMQQQLEESAHRMQHRPSRSKSKHRHPTTSYSSSSSTTKSHSHSKHSTNSSSSNSNNNKTPDHLAAAIELSTTNAVAAPAPAAGMYWSRTLTYGRGPSRPLRAHTANLIGEKLYVFGGCDTSLCFNTLYILDMDTMTWSKPRTISQQGPPPCRAHSCTVVERDLGSGRRSHQLYIFGGGNGPDYFQDIYVLDVETLVWSKPNIEADTRPSKRRAHTTCLWEDKIIVIGGGDGARALDDVHMLDISNPHAEVLRWEKLQTSGSPPPARGYHTSNLVKDKLVVFGGSDGHDCFEDVHVLDLVKKRWSQIDLDRKIPRLAHTSTQVGSYVFVIGGHDGRRYSQDVLLFNLVTMSWEARKVYGVAPNPRGYHTTVLYDSRLYVLGGYDGKNVFDDVHMLELSACAYLPQITNFEIDV</sequence>